<dbReference type="Proteomes" id="UP000252479">
    <property type="component" value="Unassembled WGS sequence"/>
</dbReference>
<dbReference type="Gene3D" id="1.10.460.10">
    <property type="entry name" value="Topoisomerase I, domain 2"/>
    <property type="match status" value="1"/>
</dbReference>
<dbReference type="SUPFAM" id="SSF56712">
    <property type="entry name" value="Prokaryotic type I DNA topoisomerase"/>
    <property type="match status" value="1"/>
</dbReference>
<dbReference type="GO" id="GO:0003916">
    <property type="term" value="F:DNA topoisomerase activity"/>
    <property type="evidence" value="ECO:0007669"/>
    <property type="project" value="InterPro"/>
</dbReference>
<evidence type="ECO:0000313" key="3">
    <source>
        <dbReference type="EMBL" id="RCS73557.1"/>
    </source>
</evidence>
<gene>
    <name evidence="3" type="ORF">CIK83_08020</name>
</gene>
<keyword evidence="1" id="KW-0413">Isomerase</keyword>
<evidence type="ECO:0000256" key="1">
    <source>
        <dbReference type="ARBA" id="ARBA00023235"/>
    </source>
</evidence>
<reference evidence="3 4" key="1">
    <citation type="journal article" date="2017" name="Elife">
        <title>Extensive horizontal gene transfer in cheese-associated bacteria.</title>
        <authorList>
            <person name="Bonham K.S."/>
            <person name="Wolfe B.E."/>
            <person name="Dutton R.J."/>
        </authorList>
    </citation>
    <scope>NUCLEOTIDE SEQUENCE [LARGE SCALE GENOMIC DNA]</scope>
    <source>
        <strain evidence="3 4">JB196</strain>
    </source>
</reference>
<dbReference type="InterPro" id="IPR013497">
    <property type="entry name" value="Topo_IA_cen"/>
</dbReference>
<dbReference type="AlphaFoldDB" id="A0A368LNW0"/>
<evidence type="ECO:0000259" key="2">
    <source>
        <dbReference type="PROSITE" id="PS52039"/>
    </source>
</evidence>
<protein>
    <recommendedName>
        <fullName evidence="2">Topo IA-type catalytic domain-containing protein</fullName>
    </recommendedName>
</protein>
<dbReference type="InterPro" id="IPR013824">
    <property type="entry name" value="Topo_IA_cen_sub1"/>
</dbReference>
<evidence type="ECO:0000313" key="4">
    <source>
        <dbReference type="Proteomes" id="UP000252479"/>
    </source>
</evidence>
<feature type="domain" description="Topo IA-type catalytic" evidence="2">
    <location>
        <begin position="1"/>
        <end position="80"/>
    </location>
</feature>
<dbReference type="GeneID" id="303188862"/>
<dbReference type="GO" id="GO:0006265">
    <property type="term" value="P:DNA topological change"/>
    <property type="evidence" value="ECO:0007669"/>
    <property type="project" value="InterPro"/>
</dbReference>
<comment type="caution">
    <text evidence="3">The sequence shown here is derived from an EMBL/GenBank/DDBJ whole genome shotgun (WGS) entry which is preliminary data.</text>
</comment>
<dbReference type="GO" id="GO:0003677">
    <property type="term" value="F:DNA binding"/>
    <property type="evidence" value="ECO:0007669"/>
    <property type="project" value="InterPro"/>
</dbReference>
<organism evidence="3 4">
    <name type="scientific">Vibrio casei</name>
    <dbReference type="NCBI Taxonomy" id="673372"/>
    <lineage>
        <taxon>Bacteria</taxon>
        <taxon>Pseudomonadati</taxon>
        <taxon>Pseudomonadota</taxon>
        <taxon>Gammaproteobacteria</taxon>
        <taxon>Vibrionales</taxon>
        <taxon>Vibrionaceae</taxon>
        <taxon>Vibrio</taxon>
    </lineage>
</organism>
<sequence>MCAYRAGIIELLFNREYLTKKGKEIHATEVGIKLITALPKQISQPDMTAMWESQLESISTKSMSYQSFIGGVQGNLELLISEVKNISFTGLPITTNKKVFKKRAKKRH</sequence>
<keyword evidence="4" id="KW-1185">Reference proteome</keyword>
<accession>A0A368LNW0</accession>
<dbReference type="Pfam" id="PF01131">
    <property type="entry name" value="Topoisom_bac"/>
    <property type="match status" value="1"/>
</dbReference>
<dbReference type="PROSITE" id="PS52039">
    <property type="entry name" value="TOPO_IA_2"/>
    <property type="match status" value="1"/>
</dbReference>
<name>A0A368LNW0_9VIBR</name>
<proteinExistence type="predicted"/>
<dbReference type="InterPro" id="IPR023405">
    <property type="entry name" value="Topo_IA_core_domain"/>
</dbReference>
<dbReference type="EMBL" id="QPGL01000001">
    <property type="protein sequence ID" value="RCS73557.1"/>
    <property type="molecule type" value="Genomic_DNA"/>
</dbReference>
<dbReference type="RefSeq" id="WP_086959881.1">
    <property type="nucleotide sequence ID" value="NZ_FUKS01000022.1"/>
</dbReference>